<reference evidence="4" key="2">
    <citation type="submission" date="2023-01" db="EMBL/GenBank/DDBJ databases">
        <authorList>
            <person name="Sun Q."/>
            <person name="Evtushenko L."/>
        </authorList>
    </citation>
    <scope>NUCLEOTIDE SEQUENCE</scope>
    <source>
        <strain evidence="4">VKM B-2555</strain>
    </source>
</reference>
<keyword evidence="2 3" id="KW-0143">Chaperone</keyword>
<sequence>MAFAERFGAVRVSDLEQGGSLRVMFPRPEPGEPLCAALANIGGGVAGGDELAISAHWREGAEAVVTSQAAEKVYRAVDHVPARIETRLTVAAGARALWLPQETIVFEGARLERGLDAELAEDSSLIACESLVFGRTARGERVETGRVFDRWRVRVGGRLVYADALELDGAVAATLDARAVGDGAVAVASLLMVAPDAEARLGPLRAALAPAEVEWGASAFDGCVAARFVARSALALRRALGSAVTSLSGRRPPRLFAF</sequence>
<keyword evidence="3" id="KW-0996">Nickel insertion</keyword>
<dbReference type="GO" id="GO:0016151">
    <property type="term" value="F:nickel cation binding"/>
    <property type="evidence" value="ECO:0007669"/>
    <property type="project" value="UniProtKB-UniRule"/>
</dbReference>
<comment type="similarity">
    <text evidence="1 3">Belongs to the UreD family.</text>
</comment>
<comment type="function">
    <text evidence="3">Required for maturation of urease via the functional incorporation of the urease nickel metallocenter.</text>
</comment>
<organism evidence="4 5">
    <name type="scientific">Methylopila jiangsuensis</name>
    <dbReference type="NCBI Taxonomy" id="586230"/>
    <lineage>
        <taxon>Bacteria</taxon>
        <taxon>Pseudomonadati</taxon>
        <taxon>Pseudomonadota</taxon>
        <taxon>Alphaproteobacteria</taxon>
        <taxon>Hyphomicrobiales</taxon>
        <taxon>Methylopilaceae</taxon>
        <taxon>Methylopila</taxon>
    </lineage>
</organism>
<evidence type="ECO:0000313" key="4">
    <source>
        <dbReference type="EMBL" id="GLK75917.1"/>
    </source>
</evidence>
<gene>
    <name evidence="4" type="primary">ureD_2</name>
    <name evidence="3" type="synonym">ureD</name>
    <name evidence="4" type="ORF">GCM10008171_11710</name>
</gene>
<comment type="subunit">
    <text evidence="3">UreD, UreF and UreG form a complex that acts as a GTP-hydrolysis-dependent molecular chaperone, activating the urease apoprotein by helping to assemble the nickel containing metallocenter of UreC. The UreE protein probably delivers the nickel.</text>
</comment>
<dbReference type="InterPro" id="IPR002669">
    <property type="entry name" value="UreD"/>
</dbReference>
<dbReference type="AlphaFoldDB" id="A0A9W6JER0"/>
<evidence type="ECO:0000256" key="1">
    <source>
        <dbReference type="ARBA" id="ARBA00007177"/>
    </source>
</evidence>
<protein>
    <recommendedName>
        <fullName evidence="3">Urease accessory protein UreD</fullName>
    </recommendedName>
</protein>
<name>A0A9W6JER0_9HYPH</name>
<comment type="subcellular location">
    <subcellularLocation>
        <location evidence="3">Cytoplasm</location>
    </subcellularLocation>
</comment>
<dbReference type="PANTHER" id="PTHR33643:SF1">
    <property type="entry name" value="UREASE ACCESSORY PROTEIN D"/>
    <property type="match status" value="1"/>
</dbReference>
<dbReference type="HAMAP" id="MF_01384">
    <property type="entry name" value="UreD"/>
    <property type="match status" value="1"/>
</dbReference>
<keyword evidence="5" id="KW-1185">Reference proteome</keyword>
<accession>A0A9W6JER0</accession>
<dbReference type="RefSeq" id="WP_271203847.1">
    <property type="nucleotide sequence ID" value="NZ_BSFK01000005.1"/>
</dbReference>
<dbReference type="PANTHER" id="PTHR33643">
    <property type="entry name" value="UREASE ACCESSORY PROTEIN D"/>
    <property type="match status" value="1"/>
</dbReference>
<dbReference type="GO" id="GO:0005737">
    <property type="term" value="C:cytoplasm"/>
    <property type="evidence" value="ECO:0007669"/>
    <property type="project" value="UniProtKB-SubCell"/>
</dbReference>
<dbReference type="EMBL" id="BSFK01000005">
    <property type="protein sequence ID" value="GLK75917.1"/>
    <property type="molecule type" value="Genomic_DNA"/>
</dbReference>
<reference evidence="4" key="1">
    <citation type="journal article" date="2014" name="Int. J. Syst. Evol. Microbiol.">
        <title>Complete genome sequence of Corynebacterium casei LMG S-19264T (=DSM 44701T), isolated from a smear-ripened cheese.</title>
        <authorList>
            <consortium name="US DOE Joint Genome Institute (JGI-PGF)"/>
            <person name="Walter F."/>
            <person name="Albersmeier A."/>
            <person name="Kalinowski J."/>
            <person name="Ruckert C."/>
        </authorList>
    </citation>
    <scope>NUCLEOTIDE SEQUENCE</scope>
    <source>
        <strain evidence="4">VKM B-2555</strain>
    </source>
</reference>
<comment type="caution">
    <text evidence="4">The sequence shown here is derived from an EMBL/GenBank/DDBJ whole genome shotgun (WGS) entry which is preliminary data.</text>
</comment>
<evidence type="ECO:0000256" key="3">
    <source>
        <dbReference type="HAMAP-Rule" id="MF_01384"/>
    </source>
</evidence>
<dbReference type="Pfam" id="PF01774">
    <property type="entry name" value="UreD"/>
    <property type="match status" value="1"/>
</dbReference>
<evidence type="ECO:0000256" key="2">
    <source>
        <dbReference type="ARBA" id="ARBA00023186"/>
    </source>
</evidence>
<proteinExistence type="inferred from homology"/>
<keyword evidence="3" id="KW-0963">Cytoplasm</keyword>
<evidence type="ECO:0000313" key="5">
    <source>
        <dbReference type="Proteomes" id="UP001143364"/>
    </source>
</evidence>
<dbReference type="Proteomes" id="UP001143364">
    <property type="component" value="Unassembled WGS sequence"/>
</dbReference>